<dbReference type="EMBL" id="CP071448">
    <property type="protein sequence ID" value="QSW90748.1"/>
    <property type="molecule type" value="Genomic_DNA"/>
</dbReference>
<protein>
    <recommendedName>
        <fullName evidence="3">DUF3857 domain-containing protein</fullName>
    </recommendedName>
</protein>
<gene>
    <name evidence="1" type="ORF">J0383_08030</name>
</gene>
<organism evidence="1 2">
    <name type="scientific">Flavobacterium endoglycinae</name>
    <dbReference type="NCBI Taxonomy" id="2816357"/>
    <lineage>
        <taxon>Bacteria</taxon>
        <taxon>Pseudomonadati</taxon>
        <taxon>Bacteroidota</taxon>
        <taxon>Flavobacteriia</taxon>
        <taxon>Flavobacteriales</taxon>
        <taxon>Flavobacteriaceae</taxon>
        <taxon>Flavobacterium</taxon>
    </lineage>
</organism>
<accession>A0ABX7QJE3</accession>
<dbReference type="RefSeq" id="WP_207297897.1">
    <property type="nucleotide sequence ID" value="NZ_CP071448.1"/>
</dbReference>
<evidence type="ECO:0000313" key="1">
    <source>
        <dbReference type="EMBL" id="QSW90748.1"/>
    </source>
</evidence>
<proteinExistence type="predicted"/>
<sequence length="687" mass="81463">MSAQYFKIKKPEAWTESLDNSKVIEQIQEFNFDRESSDYNYHDYYHILNTTYYTNNTKKSEYTLRAFPLNKITSNSRKSVVNILFDEHQTYTLHQISILRDGKLIDKIADSKIIVSPLSNGTSGRIIFGEFTIQPRLKKYNYNEQKFINITIDNSFPNDVLIVEISRSSLKENNSLKDDSLKYMWVNPDIWYYFSTKTKFTFINDSDKTIVYKKFFFKDEQQNIIESEIKHLEKGEKFVLEKNNILTKDKMRSVSVIRDPKELSFIDFSNNTWLELSNHISLMYAEIEKTFSLSESAPDLLKEINRINNKEEKLQFVIEYVQNQIAYISCEEIMSDYPQSPCETIKKKYGDSKAKSLLLKVLLNHIKVDASVIFINADLQKKMTALRGPSFNYFPYEYFPSIDANLKHFLPSLFIFDQAIVKINYKGTSYFINPTLEDEYGLIENRGDFLFHNYLEIKYGQEELQNKNPTKISYCCKDVKTEFRIKDNRGRLKQTTIYRGYLANEMRRYFKKDKISMINSLRYELVSTFGYERPHEATIKDTTFEILSDNKKENKLIVEFNGTVINPYYQNKRFLLKPSPYLIIDLHKNQIETMDNKFLLFNCFNQKHEISLFTDQKIDLEKFKEVTHTFNHKYFNIMIQEKIYRKGITLHLDYLKKINDIEISKNDLEEYTLAIQPVIDIINNFTL</sequence>
<keyword evidence="2" id="KW-1185">Reference proteome</keyword>
<reference evidence="1 2" key="1">
    <citation type="submission" date="2021-03" db="EMBL/GenBank/DDBJ databases">
        <title>Flavobacterium kribbensis sp. nov, an endophytic bacteria, isolated from soybean.</title>
        <authorList>
            <person name="Lee J."/>
            <person name="Seo J."/>
        </authorList>
    </citation>
    <scope>NUCLEOTIDE SEQUENCE [LARGE SCALE GENOMIC DNA]</scope>
    <source>
        <strain evidence="1 2">BB8</strain>
    </source>
</reference>
<name>A0ABX7QJE3_9FLAO</name>
<evidence type="ECO:0008006" key="3">
    <source>
        <dbReference type="Google" id="ProtNLM"/>
    </source>
</evidence>
<evidence type="ECO:0000313" key="2">
    <source>
        <dbReference type="Proteomes" id="UP000663440"/>
    </source>
</evidence>
<dbReference type="Proteomes" id="UP000663440">
    <property type="component" value="Chromosome"/>
</dbReference>
<dbReference type="Gene3D" id="3.10.620.30">
    <property type="match status" value="1"/>
</dbReference>